<keyword evidence="2" id="KW-1185">Reference proteome</keyword>
<sequence length="222" mass="24659">MKKSILILCAAALVAGCSPSTKLENSWRDPAVTINSTTFNKIMIAALLKNESTRRSVEEQLTERLKGKGYPSYMMLMVKDMTPENEEKLKQKFTEKGIDGAIVMRLVDVNKKVEYVPGSTSVSAAYAMPYGAAPYGVNPYTYNGGFYGYYGMSYASYSSPGYYQESKTYYVETSVFSLKDNKLIWAGTTSSSNPDNLDKMIHDIAGVISYQMRAEGFISTKK</sequence>
<name>A0A2W2AGL4_9BACT</name>
<dbReference type="EMBL" id="QKTW01000003">
    <property type="protein sequence ID" value="PZF74401.1"/>
    <property type="molecule type" value="Genomic_DNA"/>
</dbReference>
<evidence type="ECO:0000313" key="1">
    <source>
        <dbReference type="EMBL" id="PZF74401.1"/>
    </source>
</evidence>
<comment type="caution">
    <text evidence="1">The sequence shown here is derived from an EMBL/GenBank/DDBJ whole genome shotgun (WGS) entry which is preliminary data.</text>
</comment>
<organism evidence="1 2">
    <name type="scientific">Taibaiella soli</name>
    <dbReference type="NCBI Taxonomy" id="1649169"/>
    <lineage>
        <taxon>Bacteria</taxon>
        <taxon>Pseudomonadati</taxon>
        <taxon>Bacteroidota</taxon>
        <taxon>Chitinophagia</taxon>
        <taxon>Chitinophagales</taxon>
        <taxon>Chitinophagaceae</taxon>
        <taxon>Taibaiella</taxon>
    </lineage>
</organism>
<dbReference type="AlphaFoldDB" id="A0A2W2AGL4"/>
<accession>A0A2W2AGL4</accession>
<proteinExistence type="predicted"/>
<reference evidence="1 2" key="1">
    <citation type="submission" date="2018-06" db="EMBL/GenBank/DDBJ databases">
        <title>Mucibacter soli gen. nov., sp. nov., a new member of the family Chitinophagaceae producing mucin.</title>
        <authorList>
            <person name="Kim M.-K."/>
            <person name="Park S."/>
            <person name="Kim T.-S."/>
            <person name="Joung Y."/>
            <person name="Han J.-H."/>
            <person name="Kim S.B."/>
        </authorList>
    </citation>
    <scope>NUCLEOTIDE SEQUENCE [LARGE SCALE GENOMIC DNA]</scope>
    <source>
        <strain evidence="1 2">R1-15</strain>
    </source>
</reference>
<dbReference type="OrthoDB" id="5432319at2"/>
<evidence type="ECO:0000313" key="2">
    <source>
        <dbReference type="Proteomes" id="UP000248745"/>
    </source>
</evidence>
<evidence type="ECO:0008006" key="3">
    <source>
        <dbReference type="Google" id="ProtNLM"/>
    </source>
</evidence>
<protein>
    <recommendedName>
        <fullName evidence="3">DUF4136 domain-containing protein</fullName>
    </recommendedName>
</protein>
<gene>
    <name evidence="1" type="ORF">DN068_02135</name>
</gene>
<dbReference type="Proteomes" id="UP000248745">
    <property type="component" value="Unassembled WGS sequence"/>
</dbReference>
<dbReference type="PROSITE" id="PS51257">
    <property type="entry name" value="PROKAR_LIPOPROTEIN"/>
    <property type="match status" value="1"/>
</dbReference>
<dbReference type="RefSeq" id="WP_110997239.1">
    <property type="nucleotide sequence ID" value="NZ_QKTW01000003.1"/>
</dbReference>